<sequence length="230" mass="25855">MDNGSRGLLPAILDKIHEIMNPLSPDGEVKITRNDFPPDFVFGTGTSAYQNEGAAAQGGKGPSIWDTFTLKTPGRVVDGSNGNVAVDMYTKFKEDIKMMKKMGFDAYRFSISWPRILPGGRCSAGINQEGIDYYNDVIDTLIKHARRGWEPIGKMAGSSWLFVVPWGIYKLLKHTKETYKNLPPIYITENGVDERSNHKLTAQQACDDTLRVNYFQQHLAYVRKANRVSF</sequence>
<proteinExistence type="inferred from homology"/>
<evidence type="ECO:0000313" key="6">
    <source>
        <dbReference type="Proteomes" id="UP001293254"/>
    </source>
</evidence>
<name>A0AAE1XIQ7_9LAMI</name>
<dbReference type="AlphaFoldDB" id="A0AAE1XIQ7"/>
<keyword evidence="3" id="KW-0326">Glycosidase</keyword>
<dbReference type="Proteomes" id="UP001293254">
    <property type="component" value="Unassembled WGS sequence"/>
</dbReference>
<evidence type="ECO:0000256" key="3">
    <source>
        <dbReference type="ARBA" id="ARBA00023295"/>
    </source>
</evidence>
<dbReference type="SUPFAM" id="SSF51445">
    <property type="entry name" value="(Trans)glycosidases"/>
    <property type="match status" value="2"/>
</dbReference>
<organism evidence="5 6">
    <name type="scientific">Sesamum alatum</name>
    <dbReference type="NCBI Taxonomy" id="300844"/>
    <lineage>
        <taxon>Eukaryota</taxon>
        <taxon>Viridiplantae</taxon>
        <taxon>Streptophyta</taxon>
        <taxon>Embryophyta</taxon>
        <taxon>Tracheophyta</taxon>
        <taxon>Spermatophyta</taxon>
        <taxon>Magnoliopsida</taxon>
        <taxon>eudicotyledons</taxon>
        <taxon>Gunneridae</taxon>
        <taxon>Pentapetalae</taxon>
        <taxon>asterids</taxon>
        <taxon>lamiids</taxon>
        <taxon>Lamiales</taxon>
        <taxon>Pedaliaceae</taxon>
        <taxon>Sesamum</taxon>
    </lineage>
</organism>
<dbReference type="PANTHER" id="PTHR10353:SF137">
    <property type="entry name" value="MYROSINASE 3-RELATED"/>
    <property type="match status" value="1"/>
</dbReference>
<dbReference type="Gene3D" id="3.20.20.80">
    <property type="entry name" value="Glycosidases"/>
    <property type="match status" value="2"/>
</dbReference>
<accession>A0AAE1XIQ7</accession>
<keyword evidence="2" id="KW-0378">Hydrolase</keyword>
<dbReference type="GO" id="GO:0005975">
    <property type="term" value="P:carbohydrate metabolic process"/>
    <property type="evidence" value="ECO:0007669"/>
    <property type="project" value="InterPro"/>
</dbReference>
<reference evidence="5" key="1">
    <citation type="submission" date="2020-06" db="EMBL/GenBank/DDBJ databases">
        <authorList>
            <person name="Li T."/>
            <person name="Hu X."/>
            <person name="Zhang T."/>
            <person name="Song X."/>
            <person name="Zhang H."/>
            <person name="Dai N."/>
            <person name="Sheng W."/>
            <person name="Hou X."/>
            <person name="Wei L."/>
        </authorList>
    </citation>
    <scope>NUCLEOTIDE SEQUENCE</scope>
    <source>
        <strain evidence="5">3651</strain>
        <tissue evidence="5">Leaf</tissue>
    </source>
</reference>
<comment type="caution">
    <text evidence="5">The sequence shown here is derived from an EMBL/GenBank/DDBJ whole genome shotgun (WGS) entry which is preliminary data.</text>
</comment>
<dbReference type="PANTHER" id="PTHR10353">
    <property type="entry name" value="GLYCOSYL HYDROLASE"/>
    <property type="match status" value="1"/>
</dbReference>
<evidence type="ECO:0000256" key="1">
    <source>
        <dbReference type="ARBA" id="ARBA00010838"/>
    </source>
</evidence>
<evidence type="ECO:0000256" key="4">
    <source>
        <dbReference type="RuleBase" id="RU003690"/>
    </source>
</evidence>
<reference evidence="5" key="2">
    <citation type="journal article" date="2024" name="Plant">
        <title>Genomic evolution and insights into agronomic trait innovations of Sesamum species.</title>
        <authorList>
            <person name="Miao H."/>
            <person name="Wang L."/>
            <person name="Qu L."/>
            <person name="Liu H."/>
            <person name="Sun Y."/>
            <person name="Le M."/>
            <person name="Wang Q."/>
            <person name="Wei S."/>
            <person name="Zheng Y."/>
            <person name="Lin W."/>
            <person name="Duan Y."/>
            <person name="Cao H."/>
            <person name="Xiong S."/>
            <person name="Wang X."/>
            <person name="Wei L."/>
            <person name="Li C."/>
            <person name="Ma Q."/>
            <person name="Ju M."/>
            <person name="Zhao R."/>
            <person name="Li G."/>
            <person name="Mu C."/>
            <person name="Tian Q."/>
            <person name="Mei H."/>
            <person name="Zhang T."/>
            <person name="Gao T."/>
            <person name="Zhang H."/>
        </authorList>
    </citation>
    <scope>NUCLEOTIDE SEQUENCE</scope>
    <source>
        <strain evidence="5">3651</strain>
    </source>
</reference>
<dbReference type="PROSITE" id="PS00653">
    <property type="entry name" value="GLYCOSYL_HYDROL_F1_2"/>
    <property type="match status" value="1"/>
</dbReference>
<dbReference type="Pfam" id="PF00232">
    <property type="entry name" value="Glyco_hydro_1"/>
    <property type="match status" value="2"/>
</dbReference>
<dbReference type="InterPro" id="IPR017853">
    <property type="entry name" value="GH"/>
</dbReference>
<evidence type="ECO:0000313" key="5">
    <source>
        <dbReference type="EMBL" id="KAK4412687.1"/>
    </source>
</evidence>
<comment type="similarity">
    <text evidence="1 4">Belongs to the glycosyl hydrolase 1 family.</text>
</comment>
<dbReference type="InterPro" id="IPR033132">
    <property type="entry name" value="GH_1_N_CS"/>
</dbReference>
<evidence type="ECO:0000256" key="2">
    <source>
        <dbReference type="ARBA" id="ARBA00022801"/>
    </source>
</evidence>
<gene>
    <name evidence="5" type="ORF">Salat_2915800</name>
</gene>
<dbReference type="GO" id="GO:0008422">
    <property type="term" value="F:beta-glucosidase activity"/>
    <property type="evidence" value="ECO:0007669"/>
    <property type="project" value="UniProtKB-ARBA"/>
</dbReference>
<dbReference type="EMBL" id="JACGWO010000013">
    <property type="protein sequence ID" value="KAK4412687.1"/>
    <property type="molecule type" value="Genomic_DNA"/>
</dbReference>
<keyword evidence="6" id="KW-1185">Reference proteome</keyword>
<dbReference type="InterPro" id="IPR001360">
    <property type="entry name" value="Glyco_hydro_1"/>
</dbReference>
<protein>
    <submittedName>
        <fullName evidence="5">Raucaffricine-O-beta-D-glucosidase</fullName>
    </submittedName>
</protein>